<proteinExistence type="predicted"/>
<keyword evidence="3" id="KW-1185">Reference proteome</keyword>
<feature type="compositionally biased region" description="Polar residues" evidence="1">
    <location>
        <begin position="52"/>
        <end position="67"/>
    </location>
</feature>
<reference evidence="2" key="1">
    <citation type="submission" date="2014-01" db="EMBL/GenBank/DDBJ databases">
        <authorList>
            <person name="Aslett M."/>
        </authorList>
    </citation>
    <scope>NUCLEOTIDE SEQUENCE</scope>
</reference>
<dbReference type="Proteomes" id="UP000030665">
    <property type="component" value="Unassembled WGS sequence"/>
</dbReference>
<name>A0A077ZA94_TRITR</name>
<sequence length="265" mass="29830">MKKADKPVSSLESPGADWNAITAHQIFCELLDRLRIQSEGLFSLLRGEHISPNESRVPNVNSPNIGTLESRDLTSSSSKTSCDNGSSKMELHNERQPEFVKSTEADNVESIFTDGNLVESYFRAYRVSLAQRRRPDGRRRPIVMDGGSCGTLVELLCGVRYFLREGHCVIALLPEKTFTRWCRNSLTSSECLLWMKFTGLLSPIASQLPAVENADLVIDSDFNNVLLKLAYLTGGVLLSNRRLLSFERFSDVTFCWWNDLHDAHI</sequence>
<dbReference type="OrthoDB" id="5933941at2759"/>
<accession>A0A077ZA94</accession>
<evidence type="ECO:0000313" key="2">
    <source>
        <dbReference type="EMBL" id="CDW57141.1"/>
    </source>
</evidence>
<reference evidence="2" key="2">
    <citation type="submission" date="2014-03" db="EMBL/GenBank/DDBJ databases">
        <title>The whipworm genome and dual-species transcriptomics of an intimate host-pathogen interaction.</title>
        <authorList>
            <person name="Foth B.J."/>
            <person name="Tsai I.J."/>
            <person name="Reid A.J."/>
            <person name="Bancroft A.J."/>
            <person name="Nichol S."/>
            <person name="Tracey A."/>
            <person name="Holroyd N."/>
            <person name="Cotton J.A."/>
            <person name="Stanley E.J."/>
            <person name="Zarowiecki M."/>
            <person name="Liu J.Z."/>
            <person name="Huckvale T."/>
            <person name="Cooper P.J."/>
            <person name="Grencis R.K."/>
            <person name="Berriman M."/>
        </authorList>
    </citation>
    <scope>NUCLEOTIDE SEQUENCE [LARGE SCALE GENOMIC DNA]</scope>
</reference>
<evidence type="ECO:0000313" key="3">
    <source>
        <dbReference type="Proteomes" id="UP000030665"/>
    </source>
</evidence>
<evidence type="ECO:0000256" key="1">
    <source>
        <dbReference type="SAM" id="MobiDB-lite"/>
    </source>
</evidence>
<dbReference type="AlphaFoldDB" id="A0A077ZA94"/>
<feature type="region of interest" description="Disordered" evidence="1">
    <location>
        <begin position="52"/>
        <end position="97"/>
    </location>
</feature>
<feature type="compositionally biased region" description="Low complexity" evidence="1">
    <location>
        <begin position="73"/>
        <end position="88"/>
    </location>
</feature>
<dbReference type="STRING" id="36087.A0A077ZA94"/>
<organism evidence="2 3">
    <name type="scientific">Trichuris trichiura</name>
    <name type="common">Whipworm</name>
    <name type="synonym">Trichocephalus trichiurus</name>
    <dbReference type="NCBI Taxonomy" id="36087"/>
    <lineage>
        <taxon>Eukaryota</taxon>
        <taxon>Metazoa</taxon>
        <taxon>Ecdysozoa</taxon>
        <taxon>Nematoda</taxon>
        <taxon>Enoplea</taxon>
        <taxon>Dorylaimia</taxon>
        <taxon>Trichinellida</taxon>
        <taxon>Trichuridae</taxon>
        <taxon>Trichuris</taxon>
    </lineage>
</organism>
<gene>
    <name evidence="2" type="ORF">TTRE_0000542801</name>
</gene>
<dbReference type="EMBL" id="HG806125">
    <property type="protein sequence ID" value="CDW57141.1"/>
    <property type="molecule type" value="Genomic_DNA"/>
</dbReference>
<protein>
    <submittedName>
        <fullName evidence="2">Uncharacterized protein</fullName>
    </submittedName>
</protein>